<dbReference type="InterPro" id="IPR007421">
    <property type="entry name" value="Schlafen_AlbA_2_dom"/>
</dbReference>
<accession>K0IEL4</accession>
<dbReference type="RefSeq" id="WP_015018727.1">
    <property type="nucleotide sequence ID" value="NC_018719.1"/>
</dbReference>
<dbReference type="InParanoid" id="K0IEL4"/>
<evidence type="ECO:0000259" key="1">
    <source>
        <dbReference type="Pfam" id="PF04326"/>
    </source>
</evidence>
<protein>
    <submittedName>
        <fullName evidence="2">Divergent AAA domain-containing protein</fullName>
    </submittedName>
</protein>
<dbReference type="PANTHER" id="PTHR30595">
    <property type="entry name" value="GLPR-RELATED TRANSCRIPTIONAL REPRESSOR"/>
    <property type="match status" value="1"/>
</dbReference>
<gene>
    <name evidence="2" type="ordered locus">Ngar_c12500</name>
</gene>
<name>K0IEL4_NITGG</name>
<reference evidence="2 3" key="1">
    <citation type="journal article" date="2012" name="Environ. Microbiol.">
        <title>The genome of the ammonia-oxidizing Candidatus Nitrososphaera gargensis: insights into metabolic versatility and environmental adaptations.</title>
        <authorList>
            <person name="Spang A."/>
            <person name="Poehlein A."/>
            <person name="Offre P."/>
            <person name="Zumbragel S."/>
            <person name="Haider S."/>
            <person name="Rychlik N."/>
            <person name="Nowka B."/>
            <person name="Schmeisser C."/>
            <person name="Lebedeva E.V."/>
            <person name="Rattei T."/>
            <person name="Bohm C."/>
            <person name="Schmid M."/>
            <person name="Galushko A."/>
            <person name="Hatzenpichler R."/>
            <person name="Weinmaier T."/>
            <person name="Daniel R."/>
            <person name="Schleper C."/>
            <person name="Spieck E."/>
            <person name="Streit W."/>
            <person name="Wagner M."/>
        </authorList>
    </citation>
    <scope>NUCLEOTIDE SEQUENCE [LARGE SCALE GENOMIC DNA]</scope>
    <source>
        <strain evidence="3">Ga9.2</strain>
    </source>
</reference>
<sequence length="424" mass="48744">MDWSEVQKLIGDLERVRVDYKETPYLEADPKDIAADLVAFANRQGRHILVGIKDDKSKEGKKINADESQLRILNIANNNCSPPVSLSFDFHSASDGDVLIVYVHRKKDMPHAVVERRGAEIYRRTYYVRSGGGKRLVDDSVLRFLFREQFELEIDTAASLCFWYDRSSPTQNIMEGVADYSNYMYAFLKRLNSSDLQQLLSDEKKMMAGLILEIFPYAFLLDLSWRFTFSWASRINRGSDVMSSFTPSRAADLPSSNITYKEIPLPSGPTLSKLSLDVAQVFRESPFQLKLPKGTTIEIENRSEDTFLTLKNPKFTVSIGMSISNWNEGLPYPVALPEGEDNDEKYAFVKFNMMFDADFNLPDVSDDLFEEHSKFVHTIEDTILNEWHWDVVVAKLKDRRIDNIQNNVRNILAYMENPDPEYES</sequence>
<keyword evidence="3" id="KW-1185">Reference proteome</keyword>
<dbReference type="GeneID" id="13797509"/>
<dbReference type="PANTHER" id="PTHR30595:SF6">
    <property type="entry name" value="SCHLAFEN ALBA-2 DOMAIN-CONTAINING PROTEIN"/>
    <property type="match status" value="1"/>
</dbReference>
<dbReference type="Proteomes" id="UP000008037">
    <property type="component" value="Chromosome"/>
</dbReference>
<dbReference type="InterPro" id="IPR038461">
    <property type="entry name" value="Schlafen_AlbA_2_dom_sf"/>
</dbReference>
<dbReference type="OrthoDB" id="114576at2157"/>
<dbReference type="KEGG" id="nga:Ngar_c12500"/>
<dbReference type="AlphaFoldDB" id="K0IEL4"/>
<dbReference type="STRING" id="1237085.Ngar_c12500"/>
<proteinExistence type="predicted"/>
<evidence type="ECO:0000313" key="2">
    <source>
        <dbReference type="EMBL" id="AFU58190.1"/>
    </source>
</evidence>
<evidence type="ECO:0000313" key="3">
    <source>
        <dbReference type="Proteomes" id="UP000008037"/>
    </source>
</evidence>
<dbReference type="Pfam" id="PF04326">
    <property type="entry name" value="SLFN_AlbA_2"/>
    <property type="match status" value="1"/>
</dbReference>
<organism evidence="2 3">
    <name type="scientific">Nitrososphaera gargensis (strain Ga9.2)</name>
    <dbReference type="NCBI Taxonomy" id="1237085"/>
    <lineage>
        <taxon>Archaea</taxon>
        <taxon>Nitrososphaerota</taxon>
        <taxon>Nitrososphaeria</taxon>
        <taxon>Nitrososphaerales</taxon>
        <taxon>Nitrososphaeraceae</taxon>
        <taxon>Nitrososphaera</taxon>
    </lineage>
</organism>
<dbReference type="HOGENOM" id="CLU_646583_0_0_2"/>
<feature type="domain" description="Schlafen AlbA-2" evidence="1">
    <location>
        <begin position="17"/>
        <end position="136"/>
    </location>
</feature>
<dbReference type="EMBL" id="CP002408">
    <property type="protein sequence ID" value="AFU58190.1"/>
    <property type="molecule type" value="Genomic_DNA"/>
</dbReference>
<dbReference type="BioCyc" id="CNIT1237085:G1324-1248-MONOMER"/>
<dbReference type="Gene3D" id="3.30.950.30">
    <property type="entry name" value="Schlafen, AAA domain"/>
    <property type="match status" value="1"/>
</dbReference>